<dbReference type="SMART" id="SM00320">
    <property type="entry name" value="WD40"/>
    <property type="match status" value="1"/>
</dbReference>
<reference evidence="2 3" key="1">
    <citation type="submission" date="2021-06" db="EMBL/GenBank/DDBJ databases">
        <authorList>
            <person name="Palmer J.M."/>
        </authorList>
    </citation>
    <scope>NUCLEOTIDE SEQUENCE [LARGE SCALE GENOMIC DNA]</scope>
    <source>
        <strain evidence="2 3">AS_MEX2019</strain>
        <tissue evidence="2">Muscle</tissue>
    </source>
</reference>
<dbReference type="InterPro" id="IPR001680">
    <property type="entry name" value="WD40_rpt"/>
</dbReference>
<dbReference type="Proteomes" id="UP001469553">
    <property type="component" value="Unassembled WGS sequence"/>
</dbReference>
<dbReference type="InterPro" id="IPR015943">
    <property type="entry name" value="WD40/YVTN_repeat-like_dom_sf"/>
</dbReference>
<organism evidence="2 3">
    <name type="scientific">Ameca splendens</name>
    <dbReference type="NCBI Taxonomy" id="208324"/>
    <lineage>
        <taxon>Eukaryota</taxon>
        <taxon>Metazoa</taxon>
        <taxon>Chordata</taxon>
        <taxon>Craniata</taxon>
        <taxon>Vertebrata</taxon>
        <taxon>Euteleostomi</taxon>
        <taxon>Actinopterygii</taxon>
        <taxon>Neopterygii</taxon>
        <taxon>Teleostei</taxon>
        <taxon>Neoteleostei</taxon>
        <taxon>Acanthomorphata</taxon>
        <taxon>Ovalentaria</taxon>
        <taxon>Atherinomorphae</taxon>
        <taxon>Cyprinodontiformes</taxon>
        <taxon>Goodeidae</taxon>
        <taxon>Ameca</taxon>
    </lineage>
</organism>
<gene>
    <name evidence="2" type="ORF">AMECASPLE_037379</name>
</gene>
<dbReference type="SUPFAM" id="SSF50978">
    <property type="entry name" value="WD40 repeat-like"/>
    <property type="match status" value="1"/>
</dbReference>
<dbReference type="PANTHER" id="PTHR16266:SF4">
    <property type="entry name" value="PH-INTERACTING PROTEIN"/>
    <property type="match status" value="1"/>
</dbReference>
<dbReference type="Gene3D" id="2.130.10.10">
    <property type="entry name" value="YVTN repeat-like/Quinoprotein amine dehydrogenase"/>
    <property type="match status" value="1"/>
</dbReference>
<name>A0ABV0Y7S1_9TELE</name>
<dbReference type="InterPro" id="IPR036322">
    <property type="entry name" value="WD40_repeat_dom_sf"/>
</dbReference>
<dbReference type="Pfam" id="PF00400">
    <property type="entry name" value="WD40"/>
    <property type="match status" value="1"/>
</dbReference>
<evidence type="ECO:0000256" key="1">
    <source>
        <dbReference type="PROSITE-ProRule" id="PRU00221"/>
    </source>
</evidence>
<comment type="caution">
    <text evidence="2">The sequence shown here is derived from an EMBL/GenBank/DDBJ whole genome shotgun (WGS) entry which is preliminary data.</text>
</comment>
<accession>A0ABV0Y7S1</accession>
<keyword evidence="3" id="KW-1185">Reference proteome</keyword>
<proteinExistence type="predicted"/>
<sequence>MFLATGSTDHIIRVYYFGSGQPEKISELESHTDKVDSIQFSHCSDRFVSGSRDGTARIWQLQPQGWKSILLDMQTKLPGQLMICVNCVGKGKNTHTVRKHI</sequence>
<evidence type="ECO:0000313" key="2">
    <source>
        <dbReference type="EMBL" id="MEQ2289842.1"/>
    </source>
</evidence>
<dbReference type="PROSITE" id="PS50294">
    <property type="entry name" value="WD_REPEATS_REGION"/>
    <property type="match status" value="1"/>
</dbReference>
<feature type="repeat" description="WD" evidence="1">
    <location>
        <begin position="28"/>
        <end position="62"/>
    </location>
</feature>
<protein>
    <submittedName>
        <fullName evidence="2">Uncharacterized protein</fullName>
    </submittedName>
</protein>
<dbReference type="InterPro" id="IPR052060">
    <property type="entry name" value="Bromo_WD_repeat"/>
</dbReference>
<dbReference type="PROSITE" id="PS50082">
    <property type="entry name" value="WD_REPEATS_2"/>
    <property type="match status" value="1"/>
</dbReference>
<evidence type="ECO:0000313" key="3">
    <source>
        <dbReference type="Proteomes" id="UP001469553"/>
    </source>
</evidence>
<keyword evidence="1" id="KW-0853">WD repeat</keyword>
<dbReference type="EMBL" id="JAHRIP010025112">
    <property type="protein sequence ID" value="MEQ2289842.1"/>
    <property type="molecule type" value="Genomic_DNA"/>
</dbReference>
<dbReference type="PANTHER" id="PTHR16266">
    <property type="entry name" value="WD REPEAT DOMAIN 9"/>
    <property type="match status" value="1"/>
</dbReference>